<dbReference type="Pfam" id="PF16935">
    <property type="entry name" value="Hol_Tox"/>
    <property type="match status" value="1"/>
</dbReference>
<evidence type="ECO:0000313" key="3">
    <source>
        <dbReference type="Proteomes" id="UP001527181"/>
    </source>
</evidence>
<keyword evidence="1" id="KW-1133">Transmembrane helix</keyword>
<keyword evidence="3" id="KW-1185">Reference proteome</keyword>
<organism evidence="2 3">
    <name type="scientific">Paenibacillus alvei</name>
    <name type="common">Bacillus alvei</name>
    <dbReference type="NCBI Taxonomy" id="44250"/>
    <lineage>
        <taxon>Bacteria</taxon>
        <taxon>Bacillati</taxon>
        <taxon>Bacillota</taxon>
        <taxon>Bacilli</taxon>
        <taxon>Bacillales</taxon>
        <taxon>Paenibacillaceae</taxon>
        <taxon>Paenibacillus</taxon>
    </lineage>
</organism>
<reference evidence="2 3" key="1">
    <citation type="submission" date="2022-05" db="EMBL/GenBank/DDBJ databases">
        <title>Genome Sequencing of Bee-Associated Microbes.</title>
        <authorList>
            <person name="Dunlap C."/>
        </authorList>
    </citation>
    <scope>NUCLEOTIDE SEQUENCE [LARGE SCALE GENOMIC DNA]</scope>
    <source>
        <strain evidence="2 3">NRRL B-04010</strain>
    </source>
</reference>
<comment type="caution">
    <text evidence="2">The sequence shown here is derived from an EMBL/GenBank/DDBJ whole genome shotgun (WGS) entry which is preliminary data.</text>
</comment>
<name>A0ABT4GV99_PAEAL</name>
<feature type="transmembrane region" description="Helical" evidence="1">
    <location>
        <begin position="6"/>
        <end position="32"/>
    </location>
</feature>
<sequence>MEMKDALLIMLGFGSFIIALLGLVVTIIALVLHNKK</sequence>
<proteinExistence type="predicted"/>
<accession>A0ABT4GV99</accession>
<dbReference type="EMBL" id="JAMDNP010000015">
    <property type="protein sequence ID" value="MCY9760622.1"/>
    <property type="molecule type" value="Genomic_DNA"/>
</dbReference>
<gene>
    <name evidence="2" type="ORF">M5X12_08535</name>
</gene>
<evidence type="ECO:0000313" key="2">
    <source>
        <dbReference type="EMBL" id="MCY9760622.1"/>
    </source>
</evidence>
<dbReference type="InterPro" id="IPR031616">
    <property type="entry name" value="BsrE-like"/>
</dbReference>
<dbReference type="Proteomes" id="UP001527181">
    <property type="component" value="Unassembled WGS sequence"/>
</dbReference>
<evidence type="ECO:0000256" key="1">
    <source>
        <dbReference type="SAM" id="Phobius"/>
    </source>
</evidence>
<protein>
    <submittedName>
        <fullName evidence="2">Holin-like toxin</fullName>
    </submittedName>
</protein>
<keyword evidence="1" id="KW-0472">Membrane</keyword>
<keyword evidence="1" id="KW-0812">Transmembrane</keyword>